<dbReference type="GO" id="GO:0005507">
    <property type="term" value="F:copper ion binding"/>
    <property type="evidence" value="ECO:0007669"/>
    <property type="project" value="InterPro"/>
</dbReference>
<dbReference type="SFLD" id="SFLDF00027">
    <property type="entry name" value="p-type_atpase"/>
    <property type="match status" value="1"/>
</dbReference>
<dbReference type="PANTHER" id="PTHR43520:SF8">
    <property type="entry name" value="P-TYPE CU(+) TRANSPORTER"/>
    <property type="match status" value="1"/>
</dbReference>
<evidence type="ECO:0000256" key="18">
    <source>
        <dbReference type="RuleBase" id="RU362081"/>
    </source>
</evidence>
<dbReference type="InterPro" id="IPR001757">
    <property type="entry name" value="P_typ_ATPase"/>
</dbReference>
<evidence type="ECO:0000256" key="11">
    <source>
        <dbReference type="ARBA" id="ARBA00022842"/>
    </source>
</evidence>
<dbReference type="SUPFAM" id="SSF81660">
    <property type="entry name" value="Metal cation-transporting ATPase, ATP-binding domain N"/>
    <property type="match status" value="1"/>
</dbReference>
<comment type="caution">
    <text evidence="20">The sequence shown here is derived from an EMBL/GenBank/DDBJ whole genome shotgun (WGS) entry which is preliminary data.</text>
</comment>
<dbReference type="FunFam" id="2.70.150.10:FF:000002">
    <property type="entry name" value="Copper-transporting ATPase 1, putative"/>
    <property type="match status" value="1"/>
</dbReference>
<evidence type="ECO:0000313" key="21">
    <source>
        <dbReference type="Proteomes" id="UP000757232"/>
    </source>
</evidence>
<dbReference type="SUPFAM" id="SSF56784">
    <property type="entry name" value="HAD-like"/>
    <property type="match status" value="1"/>
</dbReference>
<dbReference type="NCBIfam" id="TIGR01525">
    <property type="entry name" value="ATPase-IB_hvy"/>
    <property type="match status" value="1"/>
</dbReference>
<dbReference type="GO" id="GO:0140581">
    <property type="term" value="F:P-type monovalent copper transporter activity"/>
    <property type="evidence" value="ECO:0007669"/>
    <property type="project" value="UniProtKB-EC"/>
</dbReference>
<evidence type="ECO:0000313" key="20">
    <source>
        <dbReference type="EMBL" id="OCB91744.1"/>
    </source>
</evidence>
<dbReference type="InterPro" id="IPR044492">
    <property type="entry name" value="P_typ_ATPase_HD_dom"/>
</dbReference>
<feature type="transmembrane region" description="Helical" evidence="18">
    <location>
        <begin position="320"/>
        <end position="338"/>
    </location>
</feature>
<evidence type="ECO:0000256" key="8">
    <source>
        <dbReference type="ARBA" id="ARBA00022741"/>
    </source>
</evidence>
<dbReference type="AlphaFoldDB" id="A0A9Q5NF15"/>
<evidence type="ECO:0000256" key="14">
    <source>
        <dbReference type="ARBA" id="ARBA00023008"/>
    </source>
</evidence>
<dbReference type="InterPro" id="IPR018303">
    <property type="entry name" value="ATPase_P-typ_P_site"/>
</dbReference>
<reference evidence="20" key="1">
    <citation type="submission" date="2016-06" db="EMBL/GenBank/DDBJ databases">
        <title>Draft Genome sequence of the fungus Inonotus baumii.</title>
        <authorList>
            <person name="Zhu H."/>
            <person name="Lin W."/>
        </authorList>
    </citation>
    <scope>NUCLEOTIDE SEQUENCE</scope>
    <source>
        <strain evidence="20">821</strain>
    </source>
</reference>
<dbReference type="InterPro" id="IPR036163">
    <property type="entry name" value="HMA_dom_sf"/>
</dbReference>
<gene>
    <name evidence="20" type="ORF">A7U60_g1001</name>
</gene>
<dbReference type="NCBIfam" id="TIGR01494">
    <property type="entry name" value="ATPase_P-type"/>
    <property type="match status" value="2"/>
</dbReference>
<evidence type="ECO:0000256" key="16">
    <source>
        <dbReference type="ARBA" id="ARBA00023136"/>
    </source>
</evidence>
<feature type="transmembrane region" description="Helical" evidence="18">
    <location>
        <begin position="476"/>
        <end position="498"/>
    </location>
</feature>
<feature type="transmembrane region" description="Helical" evidence="18">
    <location>
        <begin position="927"/>
        <end position="949"/>
    </location>
</feature>
<dbReference type="GO" id="GO:0016887">
    <property type="term" value="F:ATP hydrolysis activity"/>
    <property type="evidence" value="ECO:0007669"/>
    <property type="project" value="InterPro"/>
</dbReference>
<feature type="domain" description="HMA" evidence="19">
    <location>
        <begin position="120"/>
        <end position="186"/>
    </location>
</feature>
<keyword evidence="10 18" id="KW-0067">ATP-binding</keyword>
<evidence type="ECO:0000256" key="13">
    <source>
        <dbReference type="ARBA" id="ARBA00022989"/>
    </source>
</evidence>
<dbReference type="InterPro" id="IPR027256">
    <property type="entry name" value="P-typ_ATPase_IB"/>
</dbReference>
<keyword evidence="11" id="KW-0460">Magnesium</keyword>
<feature type="transmembrane region" description="Helical" evidence="18">
    <location>
        <begin position="286"/>
        <end position="308"/>
    </location>
</feature>
<dbReference type="PRINTS" id="PR00119">
    <property type="entry name" value="CATATPASE"/>
</dbReference>
<evidence type="ECO:0000256" key="9">
    <source>
        <dbReference type="ARBA" id="ARBA00022796"/>
    </source>
</evidence>
<dbReference type="Gene3D" id="3.40.50.1000">
    <property type="entry name" value="HAD superfamily/HAD-like"/>
    <property type="match status" value="1"/>
</dbReference>
<dbReference type="Pfam" id="PF00122">
    <property type="entry name" value="E1-E2_ATPase"/>
    <property type="match status" value="1"/>
</dbReference>
<feature type="domain" description="HMA" evidence="19">
    <location>
        <begin position="46"/>
        <end position="112"/>
    </location>
</feature>
<evidence type="ECO:0000256" key="7">
    <source>
        <dbReference type="ARBA" id="ARBA00022737"/>
    </source>
</evidence>
<dbReference type="GO" id="GO:0055070">
    <property type="term" value="P:copper ion homeostasis"/>
    <property type="evidence" value="ECO:0007669"/>
    <property type="project" value="TreeGrafter"/>
</dbReference>
<sequence length="1006" mass="107490">MSAFTSAFTSILAKTPLSAAFGSNVHLPMEDDKSLLAEQKGGKEAEKCDLRVEGMTCGACVESIEGMLRGQDGIHSVKVALLAERGVVEYDPSLWTVEKIIDEISDMGFDATLIPPSRTDTITLRIFGMTCSACTNTIETGLSSTPGVSKVAVSLATETAQIEFDRVLVSPRELVERIEDMGFDAVVSDHEDATQLRSLTRSKDIQEWRARFWTAFSFAMPVFFISMVCQHISFLRPIVNYKIIHGVFLGDVLALALTTPVQFWLGKKFYKNSYKALKHGSATMDVLVTIGTSAAYIYSLLAMIYAAFCPEEPWECRPSVFFDTSTMLIMFVSLGRFLENKAKGKTSAALTDLMALSPSMATIYTDAPECTQEKRIATELIQPGDIIKLVPGDKVPADGTVIRGSSSVDESAVTGEPVPVIKQVGDNVIGGTVNGLGTFDMQVTRAGKDTALAQIVKLVEDAQTNKAPIQAFADRVAGFFVPAVISLAVITFVGWMIISHIVPDMKLPTIFHGHGTSKLAVCLKLCISVVVVACPCALGLSTPTAIMVGTGVGAQNGILIKGGRALEASKSIRRIILDKTGTVTEGKLQVVGLAWVPSGLEADPHADGTPTPKVGKFIEQPLSAPCADGMTSRVAALAMVAAAEARSEHPLAKAVATYGKDVLAKSMSNVPEVHIDAFDSVTGAGVKSTMTLEGSSLCYTLYVGTARFVSQSEYDDAHLPTELSSFAEREEEQGRTVIFVSLASSTSASQKSSARVRPILAISLSDVPKPSSARAIKALRAMGIEVNMMTGDGRTTAMAIAKEVGISTNGVWARMSPKGKAKVVAELMEKDRGGVAMVGDGINDSPALVAADVGIALSSGTSVAIEAADIVLMRSDLLDVVAALHLSRSIYGVIRRNLVWACIYNIFGIPLAMGLFLPFGLHLHPMMAGAMMAFSSVSVVTSSLLLRWWRRPEESLMPGEQRPGETVLESIRRAIADAWNAVCSLVSSRRDKAGYSQLPVEMTQTV</sequence>
<dbReference type="InterPro" id="IPR023299">
    <property type="entry name" value="ATPase_P-typ_cyto_dom_N"/>
</dbReference>
<comment type="similarity">
    <text evidence="2 18">Belongs to the cation transport ATPase (P-type) (TC 3.A.3) family. Type IB subfamily.</text>
</comment>
<dbReference type="PROSITE" id="PS50846">
    <property type="entry name" value="HMA_2"/>
    <property type="match status" value="2"/>
</dbReference>
<dbReference type="GO" id="GO:0005524">
    <property type="term" value="F:ATP binding"/>
    <property type="evidence" value="ECO:0007669"/>
    <property type="project" value="UniProtKB-UniRule"/>
</dbReference>
<keyword evidence="7" id="KW-0677">Repeat</keyword>
<dbReference type="Pfam" id="PF00702">
    <property type="entry name" value="Hydrolase"/>
    <property type="match status" value="1"/>
</dbReference>
<evidence type="ECO:0000256" key="1">
    <source>
        <dbReference type="ARBA" id="ARBA00004127"/>
    </source>
</evidence>
<protein>
    <recommendedName>
        <fullName evidence="3">P-type Cu(+) transporter</fullName>
        <ecNumber evidence="3">7.2.2.8</ecNumber>
    </recommendedName>
    <alternativeName>
        <fullName evidence="17">Cu(2+)-ATPase</fullName>
    </alternativeName>
</protein>
<dbReference type="EMBL" id="LNZH02000067">
    <property type="protein sequence ID" value="OCB91744.1"/>
    <property type="molecule type" value="Genomic_DNA"/>
</dbReference>
<keyword evidence="4" id="KW-0813">Transport</keyword>
<dbReference type="PRINTS" id="PR00943">
    <property type="entry name" value="CUATPASE"/>
</dbReference>
<evidence type="ECO:0000256" key="5">
    <source>
        <dbReference type="ARBA" id="ARBA00022692"/>
    </source>
</evidence>
<evidence type="ECO:0000256" key="3">
    <source>
        <dbReference type="ARBA" id="ARBA00012517"/>
    </source>
</evidence>
<dbReference type="InterPro" id="IPR017969">
    <property type="entry name" value="Heavy-metal-associated_CS"/>
</dbReference>
<dbReference type="CDD" id="cd02094">
    <property type="entry name" value="P-type_ATPase_Cu-like"/>
    <property type="match status" value="1"/>
</dbReference>
<dbReference type="InterPro" id="IPR059000">
    <property type="entry name" value="ATPase_P-type_domA"/>
</dbReference>
<keyword evidence="13 18" id="KW-1133">Transmembrane helix</keyword>
<dbReference type="InterPro" id="IPR008250">
    <property type="entry name" value="ATPase_P-typ_transduc_dom_A_sf"/>
</dbReference>
<dbReference type="InterPro" id="IPR036412">
    <property type="entry name" value="HAD-like_sf"/>
</dbReference>
<evidence type="ECO:0000256" key="15">
    <source>
        <dbReference type="ARBA" id="ARBA00023065"/>
    </source>
</evidence>
<dbReference type="InterPro" id="IPR006121">
    <property type="entry name" value="HMA_dom"/>
</dbReference>
<keyword evidence="6 18" id="KW-0479">Metal-binding</keyword>
<dbReference type="Gene3D" id="2.70.150.10">
    <property type="entry name" value="Calcium-transporting ATPase, cytoplasmic transduction domain A"/>
    <property type="match status" value="1"/>
</dbReference>
<proteinExistence type="inferred from homology"/>
<dbReference type="InterPro" id="IPR023298">
    <property type="entry name" value="ATPase_P-typ_TM_dom_sf"/>
</dbReference>
<evidence type="ECO:0000256" key="10">
    <source>
        <dbReference type="ARBA" id="ARBA00022840"/>
    </source>
</evidence>
<dbReference type="EC" id="7.2.2.8" evidence="3"/>
<accession>A0A9Q5NF15</accession>
<dbReference type="Proteomes" id="UP000757232">
    <property type="component" value="Unassembled WGS sequence"/>
</dbReference>
<feature type="transmembrane region" description="Helical" evidence="18">
    <location>
        <begin position="246"/>
        <end position="265"/>
    </location>
</feature>
<feature type="transmembrane region" description="Helical" evidence="18">
    <location>
        <begin position="212"/>
        <end position="234"/>
    </location>
</feature>
<dbReference type="FunFam" id="3.30.70.100:FF:000001">
    <property type="entry name" value="ATPase copper transporting beta"/>
    <property type="match status" value="2"/>
</dbReference>
<dbReference type="CDD" id="cd00371">
    <property type="entry name" value="HMA"/>
    <property type="match status" value="2"/>
</dbReference>
<evidence type="ECO:0000259" key="19">
    <source>
        <dbReference type="PROSITE" id="PS50846"/>
    </source>
</evidence>
<evidence type="ECO:0000256" key="12">
    <source>
        <dbReference type="ARBA" id="ARBA00022967"/>
    </source>
</evidence>
<dbReference type="PROSITE" id="PS01047">
    <property type="entry name" value="HMA_1"/>
    <property type="match status" value="2"/>
</dbReference>
<evidence type="ECO:0000256" key="17">
    <source>
        <dbReference type="ARBA" id="ARBA00080126"/>
    </source>
</evidence>
<comment type="subcellular location">
    <subcellularLocation>
        <location evidence="1">Endomembrane system</location>
        <topology evidence="1">Multi-pass membrane protein</topology>
    </subcellularLocation>
    <subcellularLocation>
        <location evidence="18">Membrane</location>
    </subcellularLocation>
</comment>
<dbReference type="SUPFAM" id="SSF55008">
    <property type="entry name" value="HMA, heavy metal-associated domain"/>
    <property type="match status" value="2"/>
</dbReference>
<keyword evidence="8 18" id="KW-0547">Nucleotide-binding</keyword>
<keyword evidence="12" id="KW-1278">Translocase</keyword>
<dbReference type="SFLD" id="SFLDS00003">
    <property type="entry name" value="Haloacid_Dehalogenase"/>
    <property type="match status" value="1"/>
</dbReference>
<keyword evidence="16 18" id="KW-0472">Membrane</keyword>
<feature type="transmembrane region" description="Helical" evidence="18">
    <location>
        <begin position="518"/>
        <end position="540"/>
    </location>
</feature>
<feature type="transmembrane region" description="Helical" evidence="18">
    <location>
        <begin position="898"/>
        <end position="921"/>
    </location>
</feature>
<evidence type="ECO:0000256" key="6">
    <source>
        <dbReference type="ARBA" id="ARBA00022723"/>
    </source>
</evidence>
<dbReference type="InterPro" id="IPR006122">
    <property type="entry name" value="HMA_Cu_ion-bd"/>
</dbReference>
<name>A0A9Q5NF15_SANBA</name>
<keyword evidence="9" id="KW-0187">Copper transport</keyword>
<keyword evidence="21" id="KW-1185">Reference proteome</keyword>
<dbReference type="SUPFAM" id="SSF81653">
    <property type="entry name" value="Calcium ATPase, transduction domain A"/>
    <property type="match status" value="1"/>
</dbReference>
<keyword evidence="15" id="KW-0406">Ion transport</keyword>
<dbReference type="PRINTS" id="PR00942">
    <property type="entry name" value="CUATPASEI"/>
</dbReference>
<keyword evidence="5 18" id="KW-0812">Transmembrane</keyword>
<dbReference type="SUPFAM" id="SSF81665">
    <property type="entry name" value="Calcium ATPase, transmembrane domain M"/>
    <property type="match status" value="1"/>
</dbReference>
<dbReference type="Pfam" id="PF00403">
    <property type="entry name" value="HMA"/>
    <property type="match status" value="2"/>
</dbReference>
<dbReference type="GO" id="GO:0016020">
    <property type="term" value="C:membrane"/>
    <property type="evidence" value="ECO:0007669"/>
    <property type="project" value="UniProtKB-SubCell"/>
</dbReference>
<dbReference type="InterPro" id="IPR023214">
    <property type="entry name" value="HAD_sf"/>
</dbReference>
<evidence type="ECO:0000256" key="4">
    <source>
        <dbReference type="ARBA" id="ARBA00022448"/>
    </source>
</evidence>
<dbReference type="SFLD" id="SFLDG00002">
    <property type="entry name" value="C1.7:_P-type_atpase_like"/>
    <property type="match status" value="1"/>
</dbReference>
<evidence type="ECO:0000256" key="2">
    <source>
        <dbReference type="ARBA" id="ARBA00006024"/>
    </source>
</evidence>
<dbReference type="GO" id="GO:0043682">
    <property type="term" value="F:P-type divalent copper transporter activity"/>
    <property type="evidence" value="ECO:0007669"/>
    <property type="project" value="TreeGrafter"/>
</dbReference>
<dbReference type="GO" id="GO:0012505">
    <property type="term" value="C:endomembrane system"/>
    <property type="evidence" value="ECO:0007669"/>
    <property type="project" value="UniProtKB-SubCell"/>
</dbReference>
<dbReference type="Gene3D" id="3.30.70.100">
    <property type="match status" value="2"/>
</dbReference>
<organism evidence="20 21">
    <name type="scientific">Sanghuangporus baumii</name>
    <name type="common">Phellinus baumii</name>
    <dbReference type="NCBI Taxonomy" id="108892"/>
    <lineage>
        <taxon>Eukaryota</taxon>
        <taxon>Fungi</taxon>
        <taxon>Dikarya</taxon>
        <taxon>Basidiomycota</taxon>
        <taxon>Agaricomycotina</taxon>
        <taxon>Agaricomycetes</taxon>
        <taxon>Hymenochaetales</taxon>
        <taxon>Hymenochaetaceae</taxon>
        <taxon>Sanghuangporus</taxon>
    </lineage>
</organism>
<dbReference type="PANTHER" id="PTHR43520">
    <property type="entry name" value="ATP7, ISOFORM B"/>
    <property type="match status" value="1"/>
</dbReference>
<dbReference type="NCBIfam" id="TIGR00003">
    <property type="entry name" value="copper ion binding protein"/>
    <property type="match status" value="2"/>
</dbReference>
<keyword evidence="14" id="KW-0186">Copper</keyword>
<dbReference type="PROSITE" id="PS00154">
    <property type="entry name" value="ATPASE_E1_E2"/>
    <property type="match status" value="1"/>
</dbReference>
<dbReference type="OrthoDB" id="432719at2759"/>
<dbReference type="Gene3D" id="3.40.1110.10">
    <property type="entry name" value="Calcium-transporting ATPase, cytoplasmic domain N"/>
    <property type="match status" value="1"/>
</dbReference>